<name>A0ABQ9F9F5_TEGGR</name>
<dbReference type="Pfam" id="PF13676">
    <property type="entry name" value="TIR_2"/>
    <property type="match status" value="1"/>
</dbReference>
<dbReference type="EMBL" id="JARBDR010000342">
    <property type="protein sequence ID" value="KAJ8313973.1"/>
    <property type="molecule type" value="Genomic_DNA"/>
</dbReference>
<sequence length="300" mass="34357">MDTSDSQNKFVLDTTGKTRRSLPKLPDSQWFHVFFIYKTILPDKEIVAKLILHLEDLGYICGNHQKDFAVGKTILRNVQDCLQKSLTLVILLSKEFCKSKWCEYDLHVAQQLKINKGTKLQIIPLVLDDCDIPDLISHITYLEIDTKNIDAWYGRFLQSVDESMNLDNPIVQSSSSSSIYNGLYNWSPEDDPVFEHARWSPKCPYIIAKEGKKYIDLVAEAVREVEWELLSPQRSLSSSLESLENCILSPRKSIYELIFQANGFEDLRADSGFLSSAFGSTESLDCQSTRTVRLPRYLKD</sequence>
<gene>
    <name evidence="2" type="ORF">KUTeg_008534</name>
</gene>
<dbReference type="Pfam" id="PF00653">
    <property type="entry name" value="BIR"/>
    <property type="match status" value="1"/>
</dbReference>
<dbReference type="Proteomes" id="UP001217089">
    <property type="component" value="Unassembled WGS sequence"/>
</dbReference>
<dbReference type="InterPro" id="IPR001370">
    <property type="entry name" value="BIR_rpt"/>
</dbReference>
<dbReference type="PROSITE" id="PS50104">
    <property type="entry name" value="TIR"/>
    <property type="match status" value="1"/>
</dbReference>
<dbReference type="PANTHER" id="PTHR16253">
    <property type="entry name" value="TETRATRICOPEPTIDE REPEAT PROTEIN 22"/>
    <property type="match status" value="1"/>
</dbReference>
<dbReference type="Gene3D" id="3.40.50.10140">
    <property type="entry name" value="Toll/interleukin-1 receptor homology (TIR) domain"/>
    <property type="match status" value="1"/>
</dbReference>
<dbReference type="InterPro" id="IPR000157">
    <property type="entry name" value="TIR_dom"/>
</dbReference>
<dbReference type="InterPro" id="IPR042342">
    <property type="entry name" value="TTC22"/>
</dbReference>
<accession>A0ABQ9F9F5</accession>
<reference evidence="2 3" key="1">
    <citation type="submission" date="2022-12" db="EMBL/GenBank/DDBJ databases">
        <title>Chromosome-level genome of Tegillarca granosa.</title>
        <authorList>
            <person name="Kim J."/>
        </authorList>
    </citation>
    <scope>NUCLEOTIDE SEQUENCE [LARGE SCALE GENOMIC DNA]</scope>
    <source>
        <strain evidence="2">Teg-2019</strain>
        <tissue evidence="2">Adductor muscle</tissue>
    </source>
</reference>
<keyword evidence="3" id="KW-1185">Reference proteome</keyword>
<dbReference type="SMART" id="SM00255">
    <property type="entry name" value="TIR"/>
    <property type="match status" value="1"/>
</dbReference>
<evidence type="ECO:0000259" key="1">
    <source>
        <dbReference type="PROSITE" id="PS50104"/>
    </source>
</evidence>
<evidence type="ECO:0000313" key="2">
    <source>
        <dbReference type="EMBL" id="KAJ8313973.1"/>
    </source>
</evidence>
<dbReference type="PROSITE" id="PS50143">
    <property type="entry name" value="BIR_REPEAT_2"/>
    <property type="match status" value="1"/>
</dbReference>
<evidence type="ECO:0000313" key="3">
    <source>
        <dbReference type="Proteomes" id="UP001217089"/>
    </source>
</evidence>
<dbReference type="SUPFAM" id="SSF52200">
    <property type="entry name" value="Toll/Interleukin receptor TIR domain"/>
    <property type="match status" value="1"/>
</dbReference>
<dbReference type="PANTHER" id="PTHR16253:SF0">
    <property type="entry name" value="TETRATRICOPEPTIDE REPEAT PROTEIN 22"/>
    <property type="match status" value="1"/>
</dbReference>
<proteinExistence type="predicted"/>
<comment type="caution">
    <text evidence="2">The sequence shown here is derived from an EMBL/GenBank/DDBJ whole genome shotgun (WGS) entry which is preliminary data.</text>
</comment>
<feature type="domain" description="TIR" evidence="1">
    <location>
        <begin position="29"/>
        <end position="164"/>
    </location>
</feature>
<dbReference type="Gene3D" id="1.10.1170.10">
    <property type="entry name" value="Inhibitor Of Apoptosis Protein (2mihbC-IAP-1), Chain A"/>
    <property type="match status" value="1"/>
</dbReference>
<protein>
    <recommendedName>
        <fullName evidence="1">TIR domain-containing protein</fullName>
    </recommendedName>
</protein>
<dbReference type="SUPFAM" id="SSF57924">
    <property type="entry name" value="Inhibitor of apoptosis (IAP) repeat"/>
    <property type="match status" value="1"/>
</dbReference>
<dbReference type="InterPro" id="IPR035897">
    <property type="entry name" value="Toll_tir_struct_dom_sf"/>
</dbReference>
<organism evidence="2 3">
    <name type="scientific">Tegillarca granosa</name>
    <name type="common">Malaysian cockle</name>
    <name type="synonym">Anadara granosa</name>
    <dbReference type="NCBI Taxonomy" id="220873"/>
    <lineage>
        <taxon>Eukaryota</taxon>
        <taxon>Metazoa</taxon>
        <taxon>Spiralia</taxon>
        <taxon>Lophotrochozoa</taxon>
        <taxon>Mollusca</taxon>
        <taxon>Bivalvia</taxon>
        <taxon>Autobranchia</taxon>
        <taxon>Pteriomorphia</taxon>
        <taxon>Arcoida</taxon>
        <taxon>Arcoidea</taxon>
        <taxon>Arcidae</taxon>
        <taxon>Tegillarca</taxon>
    </lineage>
</organism>